<accession>A0A6C2CD23</accession>
<gene>
    <name evidence="1" type="ORF">ETQ85_24395</name>
</gene>
<reference evidence="1 2" key="1">
    <citation type="submission" date="2019-01" db="EMBL/GenBank/DDBJ databases">
        <title>Zoogloea oleivorans genome sequencing and assembly.</title>
        <authorList>
            <person name="Tancsics A."/>
            <person name="Farkas M."/>
            <person name="Kriszt B."/>
            <person name="Maroti G."/>
            <person name="Horvath B."/>
        </authorList>
    </citation>
    <scope>NUCLEOTIDE SEQUENCE [LARGE SCALE GENOMIC DNA]</scope>
    <source>
        <strain evidence="1 2">Buc</strain>
    </source>
</reference>
<organism evidence="1 2">
    <name type="scientific">Zoogloea oleivorans</name>
    <dbReference type="NCBI Taxonomy" id="1552750"/>
    <lineage>
        <taxon>Bacteria</taxon>
        <taxon>Pseudomonadati</taxon>
        <taxon>Pseudomonadota</taxon>
        <taxon>Betaproteobacteria</taxon>
        <taxon>Rhodocyclales</taxon>
        <taxon>Zoogloeaceae</taxon>
        <taxon>Zoogloea</taxon>
    </lineage>
</organism>
<sequence>MDIQQARQIVVAVPEAQRAILADAHDRYMYFTGVYTDRPAINHIAEDRALFAHLLKFTDDGRPSLSDERCAEFMAAITGLPLDWCLSWDEVEFIETHGEDVYAKHDRQKHIVDVEAA</sequence>
<dbReference type="OrthoDB" id="9153514at2"/>
<proteinExistence type="predicted"/>
<keyword evidence="2" id="KW-1185">Reference proteome</keyword>
<name>A0A6C2CD23_9RHOO</name>
<protein>
    <submittedName>
        <fullName evidence="1">Uncharacterized protein</fullName>
    </submittedName>
</protein>
<comment type="caution">
    <text evidence="1">The sequence shown here is derived from an EMBL/GenBank/DDBJ whole genome shotgun (WGS) entry which is preliminary data.</text>
</comment>
<dbReference type="RefSeq" id="WP_148581611.1">
    <property type="nucleotide sequence ID" value="NZ_SDKK01000041.1"/>
</dbReference>
<dbReference type="Proteomes" id="UP000389128">
    <property type="component" value="Unassembled WGS sequence"/>
</dbReference>
<evidence type="ECO:0000313" key="1">
    <source>
        <dbReference type="EMBL" id="TYC51429.1"/>
    </source>
</evidence>
<dbReference type="AlphaFoldDB" id="A0A6C2CD23"/>
<dbReference type="EMBL" id="SDKK01000041">
    <property type="protein sequence ID" value="TYC51429.1"/>
    <property type="molecule type" value="Genomic_DNA"/>
</dbReference>
<evidence type="ECO:0000313" key="2">
    <source>
        <dbReference type="Proteomes" id="UP000389128"/>
    </source>
</evidence>